<reference evidence="6 7" key="1">
    <citation type="journal article" date="2013" name="BMC Genomics">
        <title>Genome sequencing and comparative genomics of honey bee microsporidia, Nosema apis reveal novel insights into host-parasite interactions.</title>
        <authorList>
            <person name="Chen Yp."/>
            <person name="Pettis J.S."/>
            <person name="Zhao Y."/>
            <person name="Liu X."/>
            <person name="Tallon L.J."/>
            <person name="Sadzewicz L.D."/>
            <person name="Li R."/>
            <person name="Zheng H."/>
            <person name="Huang S."/>
            <person name="Zhang X."/>
            <person name="Hamilton M.C."/>
            <person name="Pernal S.F."/>
            <person name="Melathopoulos A.P."/>
            <person name="Yan X."/>
            <person name="Evans J.D."/>
        </authorList>
    </citation>
    <scope>NUCLEOTIDE SEQUENCE [LARGE SCALE GENOMIC DNA]</scope>
    <source>
        <strain evidence="6 7">BRL 01</strain>
    </source>
</reference>
<proteinExistence type="inferred from homology"/>
<dbReference type="PANTHER" id="PTHR11630">
    <property type="entry name" value="DNA REPLICATION LICENSING FACTOR MCM FAMILY MEMBER"/>
    <property type="match status" value="1"/>
</dbReference>
<dbReference type="EC" id="3.6.4.12" evidence="1"/>
<dbReference type="GO" id="GO:0006271">
    <property type="term" value="P:DNA strand elongation involved in DNA replication"/>
    <property type="evidence" value="ECO:0007669"/>
    <property type="project" value="TreeGrafter"/>
</dbReference>
<dbReference type="EMBL" id="KE647144">
    <property type="protein sequence ID" value="EQB61379.1"/>
    <property type="molecule type" value="Genomic_DNA"/>
</dbReference>
<evidence type="ECO:0000256" key="1">
    <source>
        <dbReference type="ARBA" id="ARBA00012551"/>
    </source>
</evidence>
<dbReference type="InterPro" id="IPR027417">
    <property type="entry name" value="P-loop_NTPase"/>
</dbReference>
<evidence type="ECO:0000259" key="5">
    <source>
        <dbReference type="PROSITE" id="PS50051"/>
    </source>
</evidence>
<evidence type="ECO:0000256" key="2">
    <source>
        <dbReference type="ARBA" id="ARBA00022741"/>
    </source>
</evidence>
<keyword evidence="4" id="KW-0238">DNA-binding</keyword>
<keyword evidence="7" id="KW-1185">Reference proteome</keyword>
<dbReference type="GO" id="GO:0017116">
    <property type="term" value="F:single-stranded DNA helicase activity"/>
    <property type="evidence" value="ECO:0007669"/>
    <property type="project" value="TreeGrafter"/>
</dbReference>
<dbReference type="PANTHER" id="PTHR11630:SF26">
    <property type="entry name" value="DNA REPLICATION LICENSING FACTOR MCM7"/>
    <property type="match status" value="1"/>
</dbReference>
<accession>T0LAA4</accession>
<dbReference type="GO" id="GO:0005524">
    <property type="term" value="F:ATP binding"/>
    <property type="evidence" value="ECO:0007669"/>
    <property type="project" value="UniProtKB-KW"/>
</dbReference>
<sequence length="263" mass="28851">MIKIECYGETTEKCLPGDVVIVGGIFLPKPYYGLKKLKAGLLTDTYILATNIISNNNKIITDYEIMPTFNVKKNEIFTYLSKSIAPEIYGMEDVKKVLLLMMVGAPTKLKKDGLKIRGDINVLLLGDPGIAKSQLLKTVVKISKRGIYTTGRGSSGVGLTASIAKDPITNEVILEGGALVLSDMGICCIDELDKMSEFDRTSIHEVMEQQSVSISKAGINTTLNARCSILGAANPVKGSMILSIVLNGMWDYHVRYYQDLIFW</sequence>
<dbReference type="GO" id="GO:0000727">
    <property type="term" value="P:double-strand break repair via break-induced replication"/>
    <property type="evidence" value="ECO:0007669"/>
    <property type="project" value="TreeGrafter"/>
</dbReference>
<dbReference type="SUPFAM" id="SSF52540">
    <property type="entry name" value="P-loop containing nucleoside triphosphate hydrolases"/>
    <property type="match status" value="1"/>
</dbReference>
<dbReference type="Proteomes" id="UP000053780">
    <property type="component" value="Unassembled WGS sequence"/>
</dbReference>
<dbReference type="PRINTS" id="PR01657">
    <property type="entry name" value="MCMFAMILY"/>
</dbReference>
<dbReference type="InterPro" id="IPR031327">
    <property type="entry name" value="MCM"/>
</dbReference>
<evidence type="ECO:0000313" key="6">
    <source>
        <dbReference type="EMBL" id="EQB61379.1"/>
    </source>
</evidence>
<organism evidence="6 7">
    <name type="scientific">Vairimorpha apis BRL 01</name>
    <dbReference type="NCBI Taxonomy" id="1037528"/>
    <lineage>
        <taxon>Eukaryota</taxon>
        <taxon>Fungi</taxon>
        <taxon>Fungi incertae sedis</taxon>
        <taxon>Microsporidia</taxon>
        <taxon>Nosematidae</taxon>
        <taxon>Vairimorpha</taxon>
    </lineage>
</organism>
<dbReference type="GO" id="GO:0006279">
    <property type="term" value="P:premeiotic DNA replication"/>
    <property type="evidence" value="ECO:0007669"/>
    <property type="project" value="UniProtKB-ARBA"/>
</dbReference>
<keyword evidence="3 4" id="KW-0067">ATP-binding</keyword>
<dbReference type="Gene3D" id="3.40.50.300">
    <property type="entry name" value="P-loop containing nucleotide triphosphate hydrolases"/>
    <property type="match status" value="1"/>
</dbReference>
<gene>
    <name evidence="6" type="ORF">NAPIS_ORF01032</name>
</gene>
<feature type="domain" description="MCM C-terminal AAA(+) ATPase" evidence="5">
    <location>
        <begin position="76"/>
        <end position="238"/>
    </location>
</feature>
<dbReference type="GO" id="GO:0043596">
    <property type="term" value="C:nuclear replication fork"/>
    <property type="evidence" value="ECO:0007669"/>
    <property type="project" value="UniProtKB-ARBA"/>
</dbReference>
<dbReference type="InterPro" id="IPR001208">
    <property type="entry name" value="MCM_dom"/>
</dbReference>
<dbReference type="PROSITE" id="PS00847">
    <property type="entry name" value="MCM_1"/>
    <property type="match status" value="1"/>
</dbReference>
<dbReference type="InterPro" id="IPR012340">
    <property type="entry name" value="NA-bd_OB-fold"/>
</dbReference>
<dbReference type="SMART" id="SM00350">
    <property type="entry name" value="MCM"/>
    <property type="match status" value="1"/>
</dbReference>
<dbReference type="PROSITE" id="PS50051">
    <property type="entry name" value="MCM_2"/>
    <property type="match status" value="1"/>
</dbReference>
<dbReference type="Pfam" id="PF00493">
    <property type="entry name" value="MCM"/>
    <property type="match status" value="1"/>
</dbReference>
<comment type="similarity">
    <text evidence="4">Belongs to the MCM family.</text>
</comment>
<dbReference type="InterPro" id="IPR018525">
    <property type="entry name" value="MCM_CS"/>
</dbReference>
<dbReference type="SUPFAM" id="SSF50249">
    <property type="entry name" value="Nucleic acid-binding proteins"/>
    <property type="match status" value="1"/>
</dbReference>
<dbReference type="GO" id="GO:0005656">
    <property type="term" value="C:nuclear pre-replicative complex"/>
    <property type="evidence" value="ECO:0007669"/>
    <property type="project" value="UniProtKB-ARBA"/>
</dbReference>
<name>T0LAA4_9MICR</name>
<dbReference type="GO" id="GO:0006270">
    <property type="term" value="P:DNA replication initiation"/>
    <property type="evidence" value="ECO:0007669"/>
    <property type="project" value="TreeGrafter"/>
</dbReference>
<dbReference type="VEuPathDB" id="MicrosporidiaDB:NAPIS_ORF01032"/>
<evidence type="ECO:0000256" key="3">
    <source>
        <dbReference type="ARBA" id="ARBA00022840"/>
    </source>
</evidence>
<dbReference type="Gene3D" id="2.40.50.140">
    <property type="entry name" value="Nucleic acid-binding proteins"/>
    <property type="match status" value="1"/>
</dbReference>
<dbReference type="OrthoDB" id="3207464at2759"/>
<dbReference type="GO" id="GO:0042555">
    <property type="term" value="C:MCM complex"/>
    <property type="evidence" value="ECO:0007669"/>
    <property type="project" value="UniProtKB-ARBA"/>
</dbReference>
<dbReference type="GO" id="GO:0003697">
    <property type="term" value="F:single-stranded DNA binding"/>
    <property type="evidence" value="ECO:0007669"/>
    <property type="project" value="TreeGrafter"/>
</dbReference>
<evidence type="ECO:0000256" key="4">
    <source>
        <dbReference type="RuleBase" id="RU004070"/>
    </source>
</evidence>
<protein>
    <recommendedName>
        <fullName evidence="1">DNA helicase</fullName>
        <ecNumber evidence="1">3.6.4.12</ecNumber>
    </recommendedName>
</protein>
<dbReference type="AlphaFoldDB" id="T0LAA4"/>
<evidence type="ECO:0000313" key="7">
    <source>
        <dbReference type="Proteomes" id="UP000053780"/>
    </source>
</evidence>
<dbReference type="GO" id="GO:0031261">
    <property type="term" value="C:DNA replication preinitiation complex"/>
    <property type="evidence" value="ECO:0007669"/>
    <property type="project" value="UniProtKB-ARBA"/>
</dbReference>
<dbReference type="HOGENOM" id="CLU_1058041_0_0_1"/>
<keyword evidence="2 4" id="KW-0547">Nucleotide-binding</keyword>